<keyword evidence="10" id="KW-0511">Multifunctional enzyme</keyword>
<keyword evidence="9" id="KW-0573">Peptidoglycan synthesis</keyword>
<keyword evidence="4" id="KW-0645">Protease</keyword>
<dbReference type="PANTHER" id="PTHR32282:SF33">
    <property type="entry name" value="PEPTIDOGLYCAN GLYCOSYLTRANSFERASE"/>
    <property type="match status" value="1"/>
</dbReference>
<dbReference type="PROSITE" id="PS51178">
    <property type="entry name" value="PASTA"/>
    <property type="match status" value="1"/>
</dbReference>
<keyword evidence="16" id="KW-1185">Reference proteome</keyword>
<dbReference type="GO" id="GO:0008658">
    <property type="term" value="F:penicillin binding"/>
    <property type="evidence" value="ECO:0007669"/>
    <property type="project" value="InterPro"/>
</dbReference>
<keyword evidence="3" id="KW-0121">Carboxypeptidase</keyword>
<evidence type="ECO:0000256" key="12">
    <source>
        <dbReference type="ARBA" id="ARBA00034000"/>
    </source>
</evidence>
<dbReference type="AlphaFoldDB" id="A0A1R1LGP3"/>
<dbReference type="InterPro" id="IPR001460">
    <property type="entry name" value="PCN-bd_Tpept"/>
</dbReference>
<dbReference type="GO" id="GO:0006508">
    <property type="term" value="P:proteolysis"/>
    <property type="evidence" value="ECO:0007669"/>
    <property type="project" value="UniProtKB-KW"/>
</dbReference>
<dbReference type="GO" id="GO:0008955">
    <property type="term" value="F:peptidoglycan glycosyltransferase activity"/>
    <property type="evidence" value="ECO:0007669"/>
    <property type="project" value="UniProtKB-EC"/>
</dbReference>
<evidence type="ECO:0000259" key="14">
    <source>
        <dbReference type="PROSITE" id="PS51178"/>
    </source>
</evidence>
<evidence type="ECO:0000256" key="6">
    <source>
        <dbReference type="ARBA" id="ARBA00022679"/>
    </source>
</evidence>
<evidence type="ECO:0000256" key="8">
    <source>
        <dbReference type="ARBA" id="ARBA00022960"/>
    </source>
</evidence>
<feature type="domain" description="PASTA" evidence="14">
    <location>
        <begin position="674"/>
        <end position="743"/>
    </location>
</feature>
<dbReference type="InterPro" id="IPR050396">
    <property type="entry name" value="Glycosyltr_51/Transpeptidase"/>
</dbReference>
<dbReference type="SUPFAM" id="SSF56601">
    <property type="entry name" value="beta-lactamase/transpeptidase-like"/>
    <property type="match status" value="1"/>
</dbReference>
<dbReference type="FunFam" id="1.10.3810.10:FF:000001">
    <property type="entry name" value="Penicillin-binding protein 1A"/>
    <property type="match status" value="1"/>
</dbReference>
<dbReference type="Pfam" id="PF00912">
    <property type="entry name" value="Transgly"/>
    <property type="match status" value="1"/>
</dbReference>
<keyword evidence="5" id="KW-0328">Glycosyltransferase</keyword>
<dbReference type="SUPFAM" id="SSF53955">
    <property type="entry name" value="Lysozyme-like"/>
    <property type="match status" value="1"/>
</dbReference>
<comment type="caution">
    <text evidence="15">The sequence shown here is derived from an EMBL/GenBank/DDBJ whole genome shotgun (WGS) entry which is preliminary data.</text>
</comment>
<evidence type="ECO:0000256" key="2">
    <source>
        <dbReference type="ARBA" id="ARBA00007739"/>
    </source>
</evidence>
<reference evidence="15 16" key="1">
    <citation type="submission" date="2016-12" db="EMBL/GenBank/DDBJ databases">
        <title>Draft genome of Tersicoccus phoenicis 1P05MA.</title>
        <authorList>
            <person name="Nakajima Y."/>
            <person name="Yoshizawa S."/>
            <person name="Nakamura K."/>
            <person name="Ogura Y."/>
            <person name="Hayashi T."/>
            <person name="Kogure K."/>
        </authorList>
    </citation>
    <scope>NUCLEOTIDE SEQUENCE [LARGE SCALE GENOMIC DNA]</scope>
    <source>
        <strain evidence="15 16">1p05MA</strain>
    </source>
</reference>
<keyword evidence="8" id="KW-0133">Cell shape</keyword>
<dbReference type="Proteomes" id="UP000187085">
    <property type="component" value="Unassembled WGS sequence"/>
</dbReference>
<keyword evidence="11" id="KW-0961">Cell wall biogenesis/degradation</keyword>
<sequence>MVEAPVERRRKRLSAYVGAVLAIGLGVGALTAPLGVAAAVTGDDIAGYWDSLPSQLPLAKSLPQHTVLLDKDGKEFARFYSENRVDVKLADISPNFIDALIATEDARFYEHRGADPMGILRAALSNSGSGPRQGGSTITQQLVQNILINSARDATEQRVARGNTPNDKIREIKYAVNLEKKLSKDQILTRYANTVYFGNGAYGVEAAARTFFNTTAKKLTVTQAATLVGLLRGPAIYDPFVRPDASRNRRNVVLGRMYAVGKLDDAALADARKAPLAVERGSLPNGCGTSTYPFYCSLVRQEILTDPAFGATAEERADRLSRGGMTLTTALDRKAMTAANTAVSRALTDTNRAALGLAVVTPGTGQITAVAQNRGWGSGPGKTEITYATSTFQPGSTMKPFTLATALEQGIPATTKLDASAFYTPPTLAAPEGGYSNYGLKDYGLIDAREAIKVSSNTYFVRLIEKTGVLPVADMAARLGITSLPRTGPRALTGNEAYLTLGAYEISPVQMANAYATFVSGGTECRPHTIVAAVRSDTGATLPTPDADCHQAIAPAVANTVGDALKQTFTPGATIGPGGALEGRESGAKTGTTNAYQANWVVGVTPQAATAVWLGDPRGGAAYPLTELTAYGRRFTNLTGAEVAAPVWKETMTGLLKGVKAVPMPKANDVATSSSTSRYVPDVRGLSAEAAMSQLRANDLDPVIEQRTAPAQSPIAPGVVAAQSPAAGAVSGYRQQVRLTLSAGSDTSIRPPDRKQ</sequence>
<dbReference type="Gene3D" id="3.40.710.10">
    <property type="entry name" value="DD-peptidase/beta-lactamase superfamily"/>
    <property type="match status" value="1"/>
</dbReference>
<organism evidence="15 16">
    <name type="scientific">Tersicoccus phoenicis</name>
    <dbReference type="NCBI Taxonomy" id="554083"/>
    <lineage>
        <taxon>Bacteria</taxon>
        <taxon>Bacillati</taxon>
        <taxon>Actinomycetota</taxon>
        <taxon>Actinomycetes</taxon>
        <taxon>Micrococcales</taxon>
        <taxon>Micrococcaceae</taxon>
        <taxon>Tersicoccus</taxon>
    </lineage>
</organism>
<dbReference type="InterPro" id="IPR005543">
    <property type="entry name" value="PASTA_dom"/>
</dbReference>
<dbReference type="GO" id="GO:0030288">
    <property type="term" value="C:outer membrane-bounded periplasmic space"/>
    <property type="evidence" value="ECO:0007669"/>
    <property type="project" value="TreeGrafter"/>
</dbReference>
<evidence type="ECO:0000256" key="10">
    <source>
        <dbReference type="ARBA" id="ARBA00023268"/>
    </source>
</evidence>
<gene>
    <name evidence="15" type="ORF">BKD30_04550</name>
</gene>
<dbReference type="Gene3D" id="1.10.3810.10">
    <property type="entry name" value="Biosynthetic peptidoglycan transglycosylase-like"/>
    <property type="match status" value="1"/>
</dbReference>
<evidence type="ECO:0000256" key="13">
    <source>
        <dbReference type="ARBA" id="ARBA00049902"/>
    </source>
</evidence>
<proteinExistence type="inferred from homology"/>
<dbReference type="EMBL" id="MRDE01000021">
    <property type="protein sequence ID" value="OMH26706.1"/>
    <property type="molecule type" value="Genomic_DNA"/>
</dbReference>
<evidence type="ECO:0000313" key="15">
    <source>
        <dbReference type="EMBL" id="OMH26706.1"/>
    </source>
</evidence>
<dbReference type="GO" id="GO:0009252">
    <property type="term" value="P:peptidoglycan biosynthetic process"/>
    <property type="evidence" value="ECO:0007669"/>
    <property type="project" value="UniProtKB-KW"/>
</dbReference>
<dbReference type="Gene3D" id="3.30.10.20">
    <property type="match status" value="1"/>
</dbReference>
<dbReference type="CDD" id="cd06577">
    <property type="entry name" value="PASTA_pknB"/>
    <property type="match status" value="1"/>
</dbReference>
<dbReference type="SMART" id="SM00740">
    <property type="entry name" value="PASTA"/>
    <property type="match status" value="1"/>
</dbReference>
<evidence type="ECO:0000256" key="9">
    <source>
        <dbReference type="ARBA" id="ARBA00022984"/>
    </source>
</evidence>
<evidence type="ECO:0000256" key="1">
    <source>
        <dbReference type="ARBA" id="ARBA00007090"/>
    </source>
</evidence>
<dbReference type="InterPro" id="IPR001264">
    <property type="entry name" value="Glyco_trans_51"/>
</dbReference>
<evidence type="ECO:0000313" key="16">
    <source>
        <dbReference type="Proteomes" id="UP000187085"/>
    </source>
</evidence>
<accession>A0A1R1LGP3</accession>
<evidence type="ECO:0000256" key="5">
    <source>
        <dbReference type="ARBA" id="ARBA00022676"/>
    </source>
</evidence>
<dbReference type="OrthoDB" id="9766909at2"/>
<comment type="similarity">
    <text evidence="1">In the C-terminal section; belongs to the transpeptidase family.</text>
</comment>
<dbReference type="InterPro" id="IPR012338">
    <property type="entry name" value="Beta-lactam/transpept-like"/>
</dbReference>
<dbReference type="GO" id="GO:0009002">
    <property type="term" value="F:serine-type D-Ala-D-Ala carboxypeptidase activity"/>
    <property type="evidence" value="ECO:0007669"/>
    <property type="project" value="UniProtKB-EC"/>
</dbReference>
<evidence type="ECO:0000256" key="11">
    <source>
        <dbReference type="ARBA" id="ARBA00023316"/>
    </source>
</evidence>
<comment type="catalytic activity">
    <reaction evidence="12">
        <text>Preferential cleavage: (Ac)2-L-Lys-D-Ala-|-D-Ala. Also transpeptidation of peptidyl-alanyl moieties that are N-acyl substituents of D-alanine.</text>
        <dbReference type="EC" id="3.4.16.4"/>
    </reaction>
</comment>
<dbReference type="InterPro" id="IPR036950">
    <property type="entry name" value="PBP_transglycosylase"/>
</dbReference>
<comment type="similarity">
    <text evidence="2">In the N-terminal section; belongs to the glycosyltransferase 51 family.</text>
</comment>
<evidence type="ECO:0000256" key="7">
    <source>
        <dbReference type="ARBA" id="ARBA00022801"/>
    </source>
</evidence>
<name>A0A1R1LGP3_9MICC</name>
<dbReference type="Pfam" id="PF00905">
    <property type="entry name" value="Transpeptidase"/>
    <property type="match status" value="1"/>
</dbReference>
<keyword evidence="7" id="KW-0378">Hydrolase</keyword>
<dbReference type="GO" id="GO:0008360">
    <property type="term" value="P:regulation of cell shape"/>
    <property type="evidence" value="ECO:0007669"/>
    <property type="project" value="UniProtKB-KW"/>
</dbReference>
<keyword evidence="6 15" id="KW-0808">Transferase</keyword>
<evidence type="ECO:0000256" key="3">
    <source>
        <dbReference type="ARBA" id="ARBA00022645"/>
    </source>
</evidence>
<dbReference type="InterPro" id="IPR023346">
    <property type="entry name" value="Lysozyme-like_dom_sf"/>
</dbReference>
<dbReference type="Pfam" id="PF03793">
    <property type="entry name" value="PASTA"/>
    <property type="match status" value="1"/>
</dbReference>
<evidence type="ECO:0000256" key="4">
    <source>
        <dbReference type="ARBA" id="ARBA00022670"/>
    </source>
</evidence>
<dbReference type="STRING" id="554083.BKD30_04550"/>
<dbReference type="PANTHER" id="PTHR32282">
    <property type="entry name" value="BINDING PROTEIN TRANSPEPTIDASE, PUTATIVE-RELATED"/>
    <property type="match status" value="1"/>
</dbReference>
<protein>
    <submittedName>
        <fullName evidence="15">Glycosyl transferase</fullName>
    </submittedName>
</protein>
<comment type="catalytic activity">
    <reaction evidence="13">
        <text>[GlcNAc-(1-&gt;4)-Mur2Ac(oyl-L-Ala-gamma-D-Glu-L-Lys-D-Ala-D-Ala)](n)-di-trans,octa-cis-undecaprenyl diphosphate + beta-D-GlcNAc-(1-&gt;4)-Mur2Ac(oyl-L-Ala-gamma-D-Glu-L-Lys-D-Ala-D-Ala)-di-trans,octa-cis-undecaprenyl diphosphate = [GlcNAc-(1-&gt;4)-Mur2Ac(oyl-L-Ala-gamma-D-Glu-L-Lys-D-Ala-D-Ala)](n+1)-di-trans,octa-cis-undecaprenyl diphosphate + di-trans,octa-cis-undecaprenyl diphosphate + H(+)</text>
        <dbReference type="Rhea" id="RHEA:23708"/>
        <dbReference type="Rhea" id="RHEA-COMP:9602"/>
        <dbReference type="Rhea" id="RHEA-COMP:9603"/>
        <dbReference type="ChEBI" id="CHEBI:15378"/>
        <dbReference type="ChEBI" id="CHEBI:58405"/>
        <dbReference type="ChEBI" id="CHEBI:60033"/>
        <dbReference type="ChEBI" id="CHEBI:78435"/>
        <dbReference type="EC" id="2.4.99.28"/>
    </reaction>
</comment>
<dbReference type="GO" id="GO:0071555">
    <property type="term" value="P:cell wall organization"/>
    <property type="evidence" value="ECO:0007669"/>
    <property type="project" value="UniProtKB-KW"/>
</dbReference>